<organism evidence="2 3">
    <name type="scientific">Catenuloplanes atrovinosus</name>
    <dbReference type="NCBI Taxonomy" id="137266"/>
    <lineage>
        <taxon>Bacteria</taxon>
        <taxon>Bacillati</taxon>
        <taxon>Actinomycetota</taxon>
        <taxon>Actinomycetes</taxon>
        <taxon>Micromonosporales</taxon>
        <taxon>Micromonosporaceae</taxon>
        <taxon>Catenuloplanes</taxon>
    </lineage>
</organism>
<evidence type="ECO:0000259" key="1">
    <source>
        <dbReference type="SMART" id="SM00924"/>
    </source>
</evidence>
<accession>A0AAE3YSC8</accession>
<proteinExistence type="predicted"/>
<gene>
    <name evidence="2" type="ORF">J2S41_004326</name>
</gene>
<dbReference type="RefSeq" id="WP_310369913.1">
    <property type="nucleotide sequence ID" value="NZ_JAVDYB010000001.1"/>
</dbReference>
<dbReference type="SMART" id="SM00924">
    <property type="entry name" value="MgtE_N"/>
    <property type="match status" value="1"/>
</dbReference>
<dbReference type="AlphaFoldDB" id="A0AAE3YSC8"/>
<evidence type="ECO:0000313" key="3">
    <source>
        <dbReference type="Proteomes" id="UP001183643"/>
    </source>
</evidence>
<dbReference type="EMBL" id="JAVDYB010000001">
    <property type="protein sequence ID" value="MDR7277548.1"/>
    <property type="molecule type" value="Genomic_DNA"/>
</dbReference>
<sequence>MPPDRLPVVVAELTPADLARLLPAMSGDYRDRVIGMLSDAQLIGVAGKLPQEVAVGVLRVLPEEKLVAIVDRLPGPVSSALYGSLPTEVQPDVLSKMDPRQAQAAVAPHYERAVADALARANTEVLIPHSGPAGVLLVPLFGRRVAIAPRHGDDGRVAVRDAEEAAYHHRAHAALAITDVPAADDVRAYCAQARREGRSLDTALWAGDRHDGTLKKALVGLFR</sequence>
<protein>
    <recommendedName>
        <fullName evidence="1">Magnesium transporter MgtE intracellular domain-containing protein</fullName>
    </recommendedName>
</protein>
<name>A0AAE3YSC8_9ACTN</name>
<evidence type="ECO:0000313" key="2">
    <source>
        <dbReference type="EMBL" id="MDR7277548.1"/>
    </source>
</evidence>
<reference evidence="2" key="1">
    <citation type="submission" date="2023-07" db="EMBL/GenBank/DDBJ databases">
        <title>Sequencing the genomes of 1000 actinobacteria strains.</title>
        <authorList>
            <person name="Klenk H.-P."/>
        </authorList>
    </citation>
    <scope>NUCLEOTIDE SEQUENCE</scope>
    <source>
        <strain evidence="2">DSM 44707</strain>
    </source>
</reference>
<keyword evidence="3" id="KW-1185">Reference proteome</keyword>
<dbReference type="InterPro" id="IPR006668">
    <property type="entry name" value="Mg_transptr_MgtE_intracell_dom"/>
</dbReference>
<dbReference type="SUPFAM" id="SSF158791">
    <property type="entry name" value="MgtE N-terminal domain-like"/>
    <property type="match status" value="1"/>
</dbReference>
<dbReference type="Pfam" id="PF03448">
    <property type="entry name" value="MgtE_N"/>
    <property type="match status" value="1"/>
</dbReference>
<comment type="caution">
    <text evidence="2">The sequence shown here is derived from an EMBL/GenBank/DDBJ whole genome shotgun (WGS) entry which is preliminary data.</text>
</comment>
<feature type="domain" description="Magnesium transporter MgtE intracellular" evidence="1">
    <location>
        <begin position="13"/>
        <end position="115"/>
    </location>
</feature>
<dbReference type="Proteomes" id="UP001183643">
    <property type="component" value="Unassembled WGS sequence"/>
</dbReference>